<dbReference type="InterPro" id="IPR027417">
    <property type="entry name" value="P-loop_NTPase"/>
</dbReference>
<dbReference type="PANTHER" id="PTHR13696:SF96">
    <property type="entry name" value="COBQ_COBB_MIND_PARA NUCLEOTIDE BINDING DOMAIN-CONTAINING PROTEIN"/>
    <property type="match status" value="1"/>
</dbReference>
<gene>
    <name evidence="2" type="primary">parA1_2</name>
    <name evidence="2" type="ORF">TUM4438_44230</name>
</gene>
<dbReference type="Proteomes" id="UP000887104">
    <property type="component" value="Unassembled WGS sequence"/>
</dbReference>
<accession>A0ABQ4PRE8</accession>
<evidence type="ECO:0000313" key="2">
    <source>
        <dbReference type="EMBL" id="GIU52184.1"/>
    </source>
</evidence>
<dbReference type="RefSeq" id="WP_220783382.1">
    <property type="nucleotide sequence ID" value="NZ_BPEY01000159.1"/>
</dbReference>
<dbReference type="InterPro" id="IPR050678">
    <property type="entry name" value="DNA_Partitioning_ATPase"/>
</dbReference>
<feature type="domain" description="CobQ/CobB/MinD/ParA nucleotide binding" evidence="1">
    <location>
        <begin position="5"/>
        <end position="185"/>
    </location>
</feature>
<reference evidence="2" key="1">
    <citation type="submission" date="2021-05" db="EMBL/GenBank/DDBJ databases">
        <title>Molecular characterization for Shewanella algae harboring chromosomal blaOXA-55-like strains isolated from clinical and environment sample.</title>
        <authorList>
            <person name="Ohama Y."/>
            <person name="Aoki K."/>
            <person name="Harada S."/>
            <person name="Moriya K."/>
            <person name="Ishii Y."/>
            <person name="Tateda K."/>
        </authorList>
    </citation>
    <scope>NUCLEOTIDE SEQUENCE</scope>
    <source>
        <strain evidence="2">JCM 11563</strain>
    </source>
</reference>
<dbReference type="CDD" id="cd02042">
    <property type="entry name" value="ParAB_family"/>
    <property type="match status" value="1"/>
</dbReference>
<dbReference type="EMBL" id="BPEY01000159">
    <property type="protein sequence ID" value="GIU52184.1"/>
    <property type="molecule type" value="Genomic_DNA"/>
</dbReference>
<dbReference type="SUPFAM" id="SSF52540">
    <property type="entry name" value="P-loop containing nucleoside triphosphate hydrolases"/>
    <property type="match status" value="1"/>
</dbReference>
<organism evidence="2 3">
    <name type="scientific">Shewanella sairae</name>
    <dbReference type="NCBI Taxonomy" id="190310"/>
    <lineage>
        <taxon>Bacteria</taxon>
        <taxon>Pseudomonadati</taxon>
        <taxon>Pseudomonadota</taxon>
        <taxon>Gammaproteobacteria</taxon>
        <taxon>Alteromonadales</taxon>
        <taxon>Shewanellaceae</taxon>
        <taxon>Shewanella</taxon>
    </lineage>
</organism>
<comment type="caution">
    <text evidence="2">The sequence shown here is derived from an EMBL/GenBank/DDBJ whole genome shotgun (WGS) entry which is preliminary data.</text>
</comment>
<dbReference type="PANTHER" id="PTHR13696">
    <property type="entry name" value="P-LOOP CONTAINING NUCLEOSIDE TRIPHOSPHATE HYDROLASE"/>
    <property type="match status" value="1"/>
</dbReference>
<name>A0ABQ4PRE8_9GAMM</name>
<proteinExistence type="predicted"/>
<dbReference type="InterPro" id="IPR002586">
    <property type="entry name" value="CobQ/CobB/MinD/ParA_Nub-bd_dom"/>
</dbReference>
<evidence type="ECO:0000259" key="1">
    <source>
        <dbReference type="Pfam" id="PF01656"/>
    </source>
</evidence>
<dbReference type="Gene3D" id="3.40.50.300">
    <property type="entry name" value="P-loop containing nucleotide triphosphate hydrolases"/>
    <property type="match status" value="1"/>
</dbReference>
<protein>
    <submittedName>
        <fullName evidence="2">Para1</fullName>
    </submittedName>
</protein>
<sequence length="213" mass="23504">MSLIISVVGQKGGSGKSTLSRAIATCYASASWDVKIADLDINQSTSFTWLQRRINNSIEPIIAVEAFGSATQALKKSDDYDLFIFDGAPTASRTTTEICKSSDLIVIPTGLALDDLEPSVVLANNLSKEGIDKNKICFVFNRASGSELEYNEAKNYLDETPYFVIGGRIEDKPCYRQAMNEGKSVTEARYKQPREKADVVMQNLINRIEELTN</sequence>
<keyword evidence="3" id="KW-1185">Reference proteome</keyword>
<dbReference type="PIRSF" id="PIRSF009320">
    <property type="entry name" value="Nuc_binding_HP_1000"/>
    <property type="match status" value="1"/>
</dbReference>
<dbReference type="Pfam" id="PF01656">
    <property type="entry name" value="CbiA"/>
    <property type="match status" value="1"/>
</dbReference>
<evidence type="ECO:0000313" key="3">
    <source>
        <dbReference type="Proteomes" id="UP000887104"/>
    </source>
</evidence>